<dbReference type="EMBL" id="AGNL01030037">
    <property type="protein sequence ID" value="EJK56960.1"/>
    <property type="molecule type" value="Genomic_DNA"/>
</dbReference>
<proteinExistence type="predicted"/>
<comment type="caution">
    <text evidence="2">The sequence shown here is derived from an EMBL/GenBank/DDBJ whole genome shotgun (WGS) entry which is preliminary data.</text>
</comment>
<organism evidence="2 3">
    <name type="scientific">Thalassiosira oceanica</name>
    <name type="common">Marine diatom</name>
    <dbReference type="NCBI Taxonomy" id="159749"/>
    <lineage>
        <taxon>Eukaryota</taxon>
        <taxon>Sar</taxon>
        <taxon>Stramenopiles</taxon>
        <taxon>Ochrophyta</taxon>
        <taxon>Bacillariophyta</taxon>
        <taxon>Coscinodiscophyceae</taxon>
        <taxon>Thalassiosirophycidae</taxon>
        <taxon>Thalassiosirales</taxon>
        <taxon>Thalassiosiraceae</taxon>
        <taxon>Thalassiosira</taxon>
    </lineage>
</organism>
<sequence length="60" mass="6369">RSGGVGRSPEAQREGKKKKEEEERRGGEEGLSSKQTLIVRGNEFTPGSSGSGQSAVLSHQ</sequence>
<protein>
    <submittedName>
        <fullName evidence="2">Uncharacterized protein</fullName>
    </submittedName>
</protein>
<keyword evidence="3" id="KW-1185">Reference proteome</keyword>
<feature type="compositionally biased region" description="Basic and acidic residues" evidence="1">
    <location>
        <begin position="10"/>
        <end position="28"/>
    </location>
</feature>
<reference evidence="2 3" key="1">
    <citation type="journal article" date="2012" name="Genome Biol.">
        <title>Genome and low-iron response of an oceanic diatom adapted to chronic iron limitation.</title>
        <authorList>
            <person name="Lommer M."/>
            <person name="Specht M."/>
            <person name="Roy A.S."/>
            <person name="Kraemer L."/>
            <person name="Andreson R."/>
            <person name="Gutowska M.A."/>
            <person name="Wolf J."/>
            <person name="Bergner S.V."/>
            <person name="Schilhabel M.B."/>
            <person name="Klostermeier U.C."/>
            <person name="Beiko R.G."/>
            <person name="Rosenstiel P."/>
            <person name="Hippler M."/>
            <person name="Laroche J."/>
        </authorList>
    </citation>
    <scope>NUCLEOTIDE SEQUENCE [LARGE SCALE GENOMIC DNA]</scope>
    <source>
        <strain evidence="2 3">CCMP1005</strain>
    </source>
</reference>
<evidence type="ECO:0000313" key="3">
    <source>
        <dbReference type="Proteomes" id="UP000266841"/>
    </source>
</evidence>
<evidence type="ECO:0000313" key="2">
    <source>
        <dbReference type="EMBL" id="EJK56960.1"/>
    </source>
</evidence>
<gene>
    <name evidence="2" type="ORF">THAOC_23051</name>
</gene>
<dbReference type="AlphaFoldDB" id="K0RVC2"/>
<dbReference type="Proteomes" id="UP000266841">
    <property type="component" value="Unassembled WGS sequence"/>
</dbReference>
<feature type="compositionally biased region" description="Polar residues" evidence="1">
    <location>
        <begin position="45"/>
        <end position="60"/>
    </location>
</feature>
<name>K0RVC2_THAOC</name>
<feature type="non-terminal residue" evidence="2">
    <location>
        <position position="1"/>
    </location>
</feature>
<evidence type="ECO:0000256" key="1">
    <source>
        <dbReference type="SAM" id="MobiDB-lite"/>
    </source>
</evidence>
<accession>K0RVC2</accession>
<feature type="region of interest" description="Disordered" evidence="1">
    <location>
        <begin position="1"/>
        <end position="60"/>
    </location>
</feature>